<feature type="transmembrane region" description="Helical" evidence="1">
    <location>
        <begin position="117"/>
        <end position="138"/>
    </location>
</feature>
<keyword evidence="3" id="KW-1185">Reference proteome</keyword>
<dbReference type="Proteomes" id="UP000232145">
    <property type="component" value="Unassembled WGS sequence"/>
</dbReference>
<dbReference type="OrthoDB" id="346063at2"/>
<gene>
    <name evidence="2" type="ORF">CH364_03825</name>
</gene>
<sequence length="210" mass="24977">MNITQIGKRIKRYRDMIANTIKERILFIYHSPFFYFSIYLFLYGIHCFWNWDEFMSDNRNLEMEAITSGKQVSLWSLYPFQIFSVLFVSILYLSLSLCIHFLFSLIHRARETLRNNIGKLMISLFHEFFFFVCVLFLGNQFLGLFLASSFYSILVVMFWTALFLIFLIKSGELYKRLFVSRDHFVAFLSHSLGFVNPILFVFFVLALANV</sequence>
<dbReference type="RefSeq" id="WP_100742281.1">
    <property type="nucleotide sequence ID" value="NZ_NPDW01000001.1"/>
</dbReference>
<comment type="caution">
    <text evidence="2">The sequence shown here is derived from an EMBL/GenBank/DDBJ whole genome shotgun (WGS) entry which is preliminary data.</text>
</comment>
<name>A0A2N0AM69_9LEPT</name>
<keyword evidence="1" id="KW-0812">Transmembrane</keyword>
<dbReference type="AlphaFoldDB" id="A0A2N0AM69"/>
<keyword evidence="1" id="KW-0472">Membrane</keyword>
<feature type="transmembrane region" description="Helical" evidence="1">
    <location>
        <begin position="184"/>
        <end position="208"/>
    </location>
</feature>
<proteinExistence type="predicted"/>
<feature type="transmembrane region" description="Helical" evidence="1">
    <location>
        <begin position="144"/>
        <end position="168"/>
    </location>
</feature>
<evidence type="ECO:0008006" key="4">
    <source>
        <dbReference type="Google" id="ProtNLM"/>
    </source>
</evidence>
<protein>
    <recommendedName>
        <fullName evidence="4">Yip1 domain-containing protein</fullName>
    </recommendedName>
</protein>
<reference evidence="2 3" key="1">
    <citation type="submission" date="2017-07" db="EMBL/GenBank/DDBJ databases">
        <title>Leptospira spp. isolated from tropical soils.</title>
        <authorList>
            <person name="Thibeaux R."/>
            <person name="Iraola G."/>
            <person name="Ferres I."/>
            <person name="Bierque E."/>
            <person name="Girault D."/>
            <person name="Soupe-Gilbert M.-E."/>
            <person name="Picardeau M."/>
            <person name="Goarant C."/>
        </authorList>
    </citation>
    <scope>NUCLEOTIDE SEQUENCE [LARGE SCALE GENOMIC DNA]</scope>
    <source>
        <strain evidence="2 3">FH2-B-A1</strain>
    </source>
</reference>
<feature type="transmembrane region" description="Helical" evidence="1">
    <location>
        <begin position="33"/>
        <end position="51"/>
    </location>
</feature>
<organism evidence="2 3">
    <name type="scientific">Leptospira harrisiae</name>
    <dbReference type="NCBI Taxonomy" id="2023189"/>
    <lineage>
        <taxon>Bacteria</taxon>
        <taxon>Pseudomonadati</taxon>
        <taxon>Spirochaetota</taxon>
        <taxon>Spirochaetia</taxon>
        <taxon>Leptospirales</taxon>
        <taxon>Leptospiraceae</taxon>
        <taxon>Leptospira</taxon>
    </lineage>
</organism>
<evidence type="ECO:0000313" key="2">
    <source>
        <dbReference type="EMBL" id="PJZ85380.1"/>
    </source>
</evidence>
<feature type="transmembrane region" description="Helical" evidence="1">
    <location>
        <begin position="82"/>
        <end position="105"/>
    </location>
</feature>
<evidence type="ECO:0000256" key="1">
    <source>
        <dbReference type="SAM" id="Phobius"/>
    </source>
</evidence>
<evidence type="ECO:0000313" key="3">
    <source>
        <dbReference type="Proteomes" id="UP000232145"/>
    </source>
</evidence>
<keyword evidence="1" id="KW-1133">Transmembrane helix</keyword>
<dbReference type="EMBL" id="NPDX01000001">
    <property type="protein sequence ID" value="PJZ85380.1"/>
    <property type="molecule type" value="Genomic_DNA"/>
</dbReference>
<accession>A0A2N0AM69</accession>